<comment type="caution">
    <text evidence="2">The sequence shown here is derived from an EMBL/GenBank/DDBJ whole genome shotgun (WGS) entry which is preliminary data.</text>
</comment>
<evidence type="ECO:0008006" key="4">
    <source>
        <dbReference type="Google" id="ProtNLM"/>
    </source>
</evidence>
<protein>
    <recommendedName>
        <fullName evidence="4">Integral membrane protein</fullName>
    </recommendedName>
</protein>
<sequence>MVLDMAGRLGIRTGRFVAPAGIACVLAGAALFVLPPHSTLAAMALGLAGIAAFGLGSARRAGGRWWAFVAGVISAGLLFAALSVAGRGLALRAFGHTETCTVTGRTMIETGARYHHYGFVHTLACAGGTLTIRTDPGDRHEVGTEVRVRTARLLEPDFASRHPLLLEVPAVLGAIALTAGTTVLVRRSVRSAS</sequence>
<proteinExistence type="predicted"/>
<gene>
    <name evidence="2" type="ORF">FB470_003391</name>
</gene>
<evidence type="ECO:0000313" key="3">
    <source>
        <dbReference type="Proteomes" id="UP001229651"/>
    </source>
</evidence>
<feature type="transmembrane region" description="Helical" evidence="1">
    <location>
        <begin position="16"/>
        <end position="34"/>
    </location>
</feature>
<evidence type="ECO:0000313" key="2">
    <source>
        <dbReference type="EMBL" id="MDQ0379397.1"/>
    </source>
</evidence>
<dbReference type="EMBL" id="JAUSUT010000001">
    <property type="protein sequence ID" value="MDQ0379397.1"/>
    <property type="molecule type" value="Genomic_DNA"/>
</dbReference>
<organism evidence="2 3">
    <name type="scientific">Amycolatopsis thermophila</name>
    <dbReference type="NCBI Taxonomy" id="206084"/>
    <lineage>
        <taxon>Bacteria</taxon>
        <taxon>Bacillati</taxon>
        <taxon>Actinomycetota</taxon>
        <taxon>Actinomycetes</taxon>
        <taxon>Pseudonocardiales</taxon>
        <taxon>Pseudonocardiaceae</taxon>
        <taxon>Amycolatopsis</taxon>
    </lineage>
</organism>
<dbReference type="Proteomes" id="UP001229651">
    <property type="component" value="Unassembled WGS sequence"/>
</dbReference>
<feature type="transmembrane region" description="Helical" evidence="1">
    <location>
        <begin position="40"/>
        <end position="58"/>
    </location>
</feature>
<feature type="transmembrane region" description="Helical" evidence="1">
    <location>
        <begin position="65"/>
        <end position="85"/>
    </location>
</feature>
<feature type="transmembrane region" description="Helical" evidence="1">
    <location>
        <begin position="164"/>
        <end position="185"/>
    </location>
</feature>
<name>A0ABU0EVR2_9PSEU</name>
<dbReference type="RefSeq" id="WP_306992708.1">
    <property type="nucleotide sequence ID" value="NZ_JAUSUT010000001.1"/>
</dbReference>
<keyword evidence="1" id="KW-1133">Transmembrane helix</keyword>
<keyword evidence="1" id="KW-0472">Membrane</keyword>
<reference evidence="2 3" key="1">
    <citation type="submission" date="2023-07" db="EMBL/GenBank/DDBJ databases">
        <title>Sequencing the genomes of 1000 actinobacteria strains.</title>
        <authorList>
            <person name="Klenk H.-P."/>
        </authorList>
    </citation>
    <scope>NUCLEOTIDE SEQUENCE [LARGE SCALE GENOMIC DNA]</scope>
    <source>
        <strain evidence="2 3">DSM 45805</strain>
    </source>
</reference>
<accession>A0ABU0EVR2</accession>
<evidence type="ECO:0000256" key="1">
    <source>
        <dbReference type="SAM" id="Phobius"/>
    </source>
</evidence>
<keyword evidence="1" id="KW-0812">Transmembrane</keyword>
<keyword evidence="3" id="KW-1185">Reference proteome</keyword>